<feature type="region of interest" description="Disordered" evidence="7">
    <location>
        <begin position="127"/>
        <end position="148"/>
    </location>
</feature>
<name>A0A067RDQ7_ZOONE</name>
<dbReference type="PANTHER" id="PTHR21338:SF0">
    <property type="entry name" value="LARGE RIBOSOMAL SUBUNIT PROTEIN ML41"/>
    <property type="match status" value="1"/>
</dbReference>
<dbReference type="Pfam" id="PF09809">
    <property type="entry name" value="MRP-L27"/>
    <property type="match status" value="1"/>
</dbReference>
<reference evidence="8 9" key="1">
    <citation type="journal article" date="2014" name="Nat. Commun.">
        <title>Molecular traces of alternative social organization in a termite genome.</title>
        <authorList>
            <person name="Terrapon N."/>
            <person name="Li C."/>
            <person name="Robertson H.M."/>
            <person name="Ji L."/>
            <person name="Meng X."/>
            <person name="Booth W."/>
            <person name="Chen Z."/>
            <person name="Childers C.P."/>
            <person name="Glastad K.M."/>
            <person name="Gokhale K."/>
            <person name="Gowin J."/>
            <person name="Gronenberg W."/>
            <person name="Hermansen R.A."/>
            <person name="Hu H."/>
            <person name="Hunt B.G."/>
            <person name="Huylmans A.K."/>
            <person name="Khalil S.M."/>
            <person name="Mitchell R.D."/>
            <person name="Munoz-Torres M.C."/>
            <person name="Mustard J.A."/>
            <person name="Pan H."/>
            <person name="Reese J.T."/>
            <person name="Scharf M.E."/>
            <person name="Sun F."/>
            <person name="Vogel H."/>
            <person name="Xiao J."/>
            <person name="Yang W."/>
            <person name="Yang Z."/>
            <person name="Yang Z."/>
            <person name="Zhou J."/>
            <person name="Zhu J."/>
            <person name="Brent C.S."/>
            <person name="Elsik C.G."/>
            <person name="Goodisman M.A."/>
            <person name="Liberles D.A."/>
            <person name="Roe R.M."/>
            <person name="Vargo E.L."/>
            <person name="Vilcinskas A."/>
            <person name="Wang J."/>
            <person name="Bornberg-Bauer E."/>
            <person name="Korb J."/>
            <person name="Zhang G."/>
            <person name="Liebig J."/>
        </authorList>
    </citation>
    <scope>NUCLEOTIDE SEQUENCE [LARGE SCALE GENOMIC DNA]</scope>
    <source>
        <tissue evidence="8">Whole organism</tissue>
    </source>
</reference>
<dbReference type="InterPro" id="IPR019189">
    <property type="entry name" value="Ribosomal_mL41"/>
</dbReference>
<dbReference type="AlphaFoldDB" id="A0A067RDQ7"/>
<gene>
    <name evidence="8" type="ORF">L798_01131</name>
</gene>
<dbReference type="GO" id="GO:0005762">
    <property type="term" value="C:mitochondrial large ribosomal subunit"/>
    <property type="evidence" value="ECO:0007669"/>
    <property type="project" value="InterPro"/>
</dbReference>
<proteinExistence type="inferred from homology"/>
<keyword evidence="4 8" id="KW-0689">Ribosomal protein</keyword>
<keyword evidence="9" id="KW-1185">Reference proteome</keyword>
<protein>
    <submittedName>
        <fullName evidence="8">39S ribosomal protein L41, mitochondrial</fullName>
    </submittedName>
</protein>
<evidence type="ECO:0000256" key="3">
    <source>
        <dbReference type="ARBA" id="ARBA00022946"/>
    </source>
</evidence>
<evidence type="ECO:0000313" key="8">
    <source>
        <dbReference type="EMBL" id="KDR21123.1"/>
    </source>
</evidence>
<evidence type="ECO:0000256" key="1">
    <source>
        <dbReference type="ARBA" id="ARBA00004173"/>
    </source>
</evidence>
<organism evidence="8 9">
    <name type="scientific">Zootermopsis nevadensis</name>
    <name type="common">Dampwood termite</name>
    <dbReference type="NCBI Taxonomy" id="136037"/>
    <lineage>
        <taxon>Eukaryota</taxon>
        <taxon>Metazoa</taxon>
        <taxon>Ecdysozoa</taxon>
        <taxon>Arthropoda</taxon>
        <taxon>Hexapoda</taxon>
        <taxon>Insecta</taxon>
        <taxon>Pterygota</taxon>
        <taxon>Neoptera</taxon>
        <taxon>Polyneoptera</taxon>
        <taxon>Dictyoptera</taxon>
        <taxon>Blattodea</taxon>
        <taxon>Blattoidea</taxon>
        <taxon>Termitoidae</taxon>
        <taxon>Termopsidae</taxon>
        <taxon>Zootermopsis</taxon>
    </lineage>
</organism>
<keyword evidence="3" id="KW-0809">Transit peptide</keyword>
<evidence type="ECO:0000256" key="6">
    <source>
        <dbReference type="ARBA" id="ARBA00023274"/>
    </source>
</evidence>
<evidence type="ECO:0000313" key="9">
    <source>
        <dbReference type="Proteomes" id="UP000027135"/>
    </source>
</evidence>
<dbReference type="InParanoid" id="A0A067RDQ7"/>
<keyword evidence="5" id="KW-0496">Mitochondrion</keyword>
<dbReference type="STRING" id="136037.A0A067RDQ7"/>
<sequence>MAVSRITLQHCRCISTSVACCGKRNFRKFLIYNKRGTKLFREKQTTKDRDPELFHDLGVKPVGYGIGETFVEVPEMIPELIVPDLTGFKLKPYVSYRVPEVVQSEFTPKDLFDAVYSDKIVNDFKNGKLGENGEPLEPSPKEQLTPEEAYVQARKTGTDIF</sequence>
<evidence type="ECO:0000256" key="5">
    <source>
        <dbReference type="ARBA" id="ARBA00023128"/>
    </source>
</evidence>
<evidence type="ECO:0000256" key="4">
    <source>
        <dbReference type="ARBA" id="ARBA00022980"/>
    </source>
</evidence>
<comment type="subcellular location">
    <subcellularLocation>
        <location evidence="1">Mitochondrion</location>
    </subcellularLocation>
</comment>
<comment type="similarity">
    <text evidence="2">Belongs to the mitochondrion-specific ribosomal protein mL41 family.</text>
</comment>
<dbReference type="OMA" id="CQQRTIS"/>
<dbReference type="EMBL" id="KK852571">
    <property type="protein sequence ID" value="KDR21123.1"/>
    <property type="molecule type" value="Genomic_DNA"/>
</dbReference>
<dbReference type="GO" id="GO:0006412">
    <property type="term" value="P:translation"/>
    <property type="evidence" value="ECO:0007669"/>
    <property type="project" value="TreeGrafter"/>
</dbReference>
<evidence type="ECO:0000256" key="7">
    <source>
        <dbReference type="SAM" id="MobiDB-lite"/>
    </source>
</evidence>
<dbReference type="PANTHER" id="PTHR21338">
    <property type="entry name" value="MITOCHONDRIAL RIBOSOMAL PROTEIN L41"/>
    <property type="match status" value="1"/>
</dbReference>
<dbReference type="Proteomes" id="UP000027135">
    <property type="component" value="Unassembled WGS sequence"/>
</dbReference>
<dbReference type="FunCoup" id="A0A067RDQ7">
    <property type="interactions" value="38"/>
</dbReference>
<dbReference type="GO" id="GO:0003735">
    <property type="term" value="F:structural constituent of ribosome"/>
    <property type="evidence" value="ECO:0007669"/>
    <property type="project" value="InterPro"/>
</dbReference>
<dbReference type="eggNOG" id="KOG4756">
    <property type="taxonomic scope" value="Eukaryota"/>
</dbReference>
<keyword evidence="6" id="KW-0687">Ribonucleoprotein</keyword>
<accession>A0A067RDQ7</accession>
<dbReference type="OrthoDB" id="408933at2759"/>
<evidence type="ECO:0000256" key="2">
    <source>
        <dbReference type="ARBA" id="ARBA00010152"/>
    </source>
</evidence>